<keyword evidence="4 6" id="KW-1133">Transmembrane helix</keyword>
<keyword evidence="5 6" id="KW-0472">Membrane</keyword>
<evidence type="ECO:0000313" key="7">
    <source>
        <dbReference type="EMBL" id="TCV98076.1"/>
    </source>
</evidence>
<comment type="caution">
    <text evidence="7">The sequence shown here is derived from an EMBL/GenBank/DDBJ whole genome shotgun (WGS) entry which is preliminary data.</text>
</comment>
<dbReference type="InterPro" id="IPR020870">
    <property type="entry name" value="UPF0387_membrane"/>
</dbReference>
<dbReference type="GO" id="GO:0005886">
    <property type="term" value="C:plasma membrane"/>
    <property type="evidence" value="ECO:0007669"/>
    <property type="project" value="UniProtKB-SubCell"/>
</dbReference>
<evidence type="ECO:0000256" key="6">
    <source>
        <dbReference type="HAMAP-Rule" id="MF_01362"/>
    </source>
</evidence>
<sequence>MNLVRAGVFGLISLCALGAIGGVMLAGYIVIVHS</sequence>
<name>A0A4R3YZK6_9GAMM</name>
<dbReference type="Proteomes" id="UP000295719">
    <property type="component" value="Unassembled WGS sequence"/>
</dbReference>
<dbReference type="AlphaFoldDB" id="A0A4R3YZK6"/>
<evidence type="ECO:0000313" key="8">
    <source>
        <dbReference type="Proteomes" id="UP000295719"/>
    </source>
</evidence>
<comment type="subcellular location">
    <subcellularLocation>
        <location evidence="6">Cell membrane</location>
        <topology evidence="6">Single-pass membrane protein</topology>
    </subcellularLocation>
</comment>
<proteinExistence type="inferred from homology"/>
<evidence type="ECO:0000256" key="4">
    <source>
        <dbReference type="ARBA" id="ARBA00022989"/>
    </source>
</evidence>
<protein>
    <recommendedName>
        <fullName evidence="6">UPF0387 membrane protein YohO</fullName>
    </recommendedName>
</protein>
<keyword evidence="2" id="KW-0997">Cell inner membrane</keyword>
<dbReference type="RefSeq" id="WP_230467980.1">
    <property type="nucleotide sequence ID" value="NZ_SMCR01000003.1"/>
</dbReference>
<comment type="similarity">
    <text evidence="6">Belongs to the UPF0387 family.</text>
</comment>
<dbReference type="HAMAP" id="MF_01362">
    <property type="entry name" value="UPF0387"/>
    <property type="match status" value="1"/>
</dbReference>
<evidence type="ECO:0000256" key="3">
    <source>
        <dbReference type="ARBA" id="ARBA00022692"/>
    </source>
</evidence>
<evidence type="ECO:0000256" key="5">
    <source>
        <dbReference type="ARBA" id="ARBA00023136"/>
    </source>
</evidence>
<feature type="transmembrane region" description="Helical" evidence="6">
    <location>
        <begin position="6"/>
        <end position="31"/>
    </location>
</feature>
<evidence type="ECO:0000256" key="2">
    <source>
        <dbReference type="ARBA" id="ARBA00022519"/>
    </source>
</evidence>
<reference evidence="7 8" key="1">
    <citation type="submission" date="2019-03" db="EMBL/GenBank/DDBJ databases">
        <title>Genomic Encyclopedia of Type Strains, Phase IV (KMG-IV): sequencing the most valuable type-strain genomes for metagenomic binning, comparative biology and taxonomic classification.</title>
        <authorList>
            <person name="Goeker M."/>
        </authorList>
    </citation>
    <scope>NUCLEOTIDE SEQUENCE [LARGE SCALE GENOMIC DNA]</scope>
    <source>
        <strain evidence="7 8">DSM 19580</strain>
    </source>
</reference>
<organism evidence="7 8">
    <name type="scientific">Biostraticola tofi</name>
    <dbReference type="NCBI Taxonomy" id="466109"/>
    <lineage>
        <taxon>Bacteria</taxon>
        <taxon>Pseudomonadati</taxon>
        <taxon>Pseudomonadota</taxon>
        <taxon>Gammaproteobacteria</taxon>
        <taxon>Enterobacterales</taxon>
        <taxon>Bruguierivoracaceae</taxon>
        <taxon>Biostraticola</taxon>
    </lineage>
</organism>
<evidence type="ECO:0000256" key="1">
    <source>
        <dbReference type="ARBA" id="ARBA00022475"/>
    </source>
</evidence>
<gene>
    <name evidence="6" type="primary">yohO</name>
    <name evidence="7" type="ORF">EDC52_103161</name>
</gene>
<dbReference type="EMBL" id="SMCR01000003">
    <property type="protein sequence ID" value="TCV98076.1"/>
    <property type="molecule type" value="Genomic_DNA"/>
</dbReference>
<keyword evidence="8" id="KW-1185">Reference proteome</keyword>
<keyword evidence="3 6" id="KW-0812">Transmembrane</keyword>
<keyword evidence="1 6" id="KW-1003">Cell membrane</keyword>
<accession>A0A4R3YZK6</accession>